<name>A0AAQ3PGA7_PASNO</name>
<evidence type="ECO:0000313" key="3">
    <source>
        <dbReference type="Proteomes" id="UP001341281"/>
    </source>
</evidence>
<organism evidence="2 3">
    <name type="scientific">Paspalum notatum var. saurae</name>
    <dbReference type="NCBI Taxonomy" id="547442"/>
    <lineage>
        <taxon>Eukaryota</taxon>
        <taxon>Viridiplantae</taxon>
        <taxon>Streptophyta</taxon>
        <taxon>Embryophyta</taxon>
        <taxon>Tracheophyta</taxon>
        <taxon>Spermatophyta</taxon>
        <taxon>Magnoliopsida</taxon>
        <taxon>Liliopsida</taxon>
        <taxon>Poales</taxon>
        <taxon>Poaceae</taxon>
        <taxon>PACMAD clade</taxon>
        <taxon>Panicoideae</taxon>
        <taxon>Andropogonodae</taxon>
        <taxon>Paspaleae</taxon>
        <taxon>Paspalinae</taxon>
        <taxon>Paspalum</taxon>
    </lineage>
</organism>
<dbReference type="Proteomes" id="UP001341281">
    <property type="component" value="Chromosome 01"/>
</dbReference>
<dbReference type="AlphaFoldDB" id="A0AAQ3PGA7"/>
<accession>A0AAQ3PGA7</accession>
<reference evidence="2 3" key="1">
    <citation type="submission" date="2024-02" db="EMBL/GenBank/DDBJ databases">
        <title>High-quality chromosome-scale genome assembly of Pensacola bahiagrass (Paspalum notatum Flugge var. saurae).</title>
        <authorList>
            <person name="Vega J.M."/>
            <person name="Podio M."/>
            <person name="Orjuela J."/>
            <person name="Siena L.A."/>
            <person name="Pessino S.C."/>
            <person name="Combes M.C."/>
            <person name="Mariac C."/>
            <person name="Albertini E."/>
            <person name="Pupilli F."/>
            <person name="Ortiz J.P.A."/>
            <person name="Leblanc O."/>
        </authorList>
    </citation>
    <scope>NUCLEOTIDE SEQUENCE [LARGE SCALE GENOMIC DNA]</scope>
    <source>
        <strain evidence="2">R1</strain>
        <tissue evidence="2">Leaf</tissue>
    </source>
</reference>
<evidence type="ECO:0000256" key="1">
    <source>
        <dbReference type="SAM" id="MobiDB-lite"/>
    </source>
</evidence>
<dbReference type="EMBL" id="CP144745">
    <property type="protein sequence ID" value="WVZ48605.1"/>
    <property type="molecule type" value="Genomic_DNA"/>
</dbReference>
<sequence length="61" mass="6716">MTSRTTSSPGRPVRGSRAGATLKDARGGVYSFAATRSRCLFYLLNYRPASRSIAEIRHVIK</sequence>
<evidence type="ECO:0000313" key="2">
    <source>
        <dbReference type="EMBL" id="WVZ48605.1"/>
    </source>
</evidence>
<protein>
    <submittedName>
        <fullName evidence="2">Uncharacterized protein</fullName>
    </submittedName>
</protein>
<feature type="region of interest" description="Disordered" evidence="1">
    <location>
        <begin position="1"/>
        <end position="20"/>
    </location>
</feature>
<gene>
    <name evidence="2" type="ORF">U9M48_000026</name>
</gene>
<proteinExistence type="predicted"/>
<keyword evidence="3" id="KW-1185">Reference proteome</keyword>